<dbReference type="OrthoDB" id="9802683at2"/>
<dbReference type="SUPFAM" id="SSF49899">
    <property type="entry name" value="Concanavalin A-like lectins/glucanases"/>
    <property type="match status" value="1"/>
</dbReference>
<comment type="caution">
    <text evidence="1">The sequence shown here is derived from an EMBL/GenBank/DDBJ whole genome shotgun (WGS) entry which is preliminary data.</text>
</comment>
<name>A0A2S6GCJ8_9PSEU</name>
<reference evidence="1 2" key="1">
    <citation type="submission" date="2018-02" db="EMBL/GenBank/DDBJ databases">
        <title>Genomic Encyclopedia of Archaeal and Bacterial Type Strains, Phase II (KMG-II): from individual species to whole genera.</title>
        <authorList>
            <person name="Goeker M."/>
        </authorList>
    </citation>
    <scope>NUCLEOTIDE SEQUENCE [LARGE SCALE GENOMIC DNA]</scope>
    <source>
        <strain evidence="1 2">YU 961-1</strain>
    </source>
</reference>
<evidence type="ECO:0000313" key="2">
    <source>
        <dbReference type="Proteomes" id="UP000239203"/>
    </source>
</evidence>
<gene>
    <name evidence="1" type="ORF">CLV40_13435</name>
</gene>
<dbReference type="Proteomes" id="UP000239203">
    <property type="component" value="Unassembled WGS sequence"/>
</dbReference>
<protein>
    <submittedName>
        <fullName evidence="1">Concanavalin A-like lectin/glucanase superfamily protein</fullName>
    </submittedName>
</protein>
<dbReference type="AlphaFoldDB" id="A0A2S6GCJ8"/>
<keyword evidence="1" id="KW-0430">Lectin</keyword>
<accession>A0A2S6GCJ8</accession>
<dbReference type="GO" id="GO:0030246">
    <property type="term" value="F:carbohydrate binding"/>
    <property type="evidence" value="ECO:0007669"/>
    <property type="project" value="UniProtKB-KW"/>
</dbReference>
<sequence length="281" mass="29991">MTTARTKRRLLALSGVLVLVAYLGTNSTISAYLARLVNTTDTVSSAPPDCHYVPLSDGATRLYPLNETTGTTAIDESSSAQNGTYQGGRQTVNASPYACVRNLEAYPRVDQTHWVSTPGTISISPTTSSSQEAWVRTVNSQGVAVAIGSTQTAASPSKNLLVLVNSTGRLVFAVQGSGVTYELVSGYSINDGSWHHVVAVHDASYGLKLYLDNTLAASQSGVHPTALTGYLRIGYENTNGFTNGFGTDQSAAHWWDHLAFISYYPFALTATQVNSHYQAGR</sequence>
<evidence type="ECO:0000313" key="1">
    <source>
        <dbReference type="EMBL" id="PPK62573.1"/>
    </source>
</evidence>
<organism evidence="1 2">
    <name type="scientific">Actinokineospora auranticolor</name>
    <dbReference type="NCBI Taxonomy" id="155976"/>
    <lineage>
        <taxon>Bacteria</taxon>
        <taxon>Bacillati</taxon>
        <taxon>Actinomycetota</taxon>
        <taxon>Actinomycetes</taxon>
        <taxon>Pseudonocardiales</taxon>
        <taxon>Pseudonocardiaceae</taxon>
        <taxon>Actinokineospora</taxon>
    </lineage>
</organism>
<dbReference type="Pfam" id="PF13385">
    <property type="entry name" value="Laminin_G_3"/>
    <property type="match status" value="1"/>
</dbReference>
<keyword evidence="2" id="KW-1185">Reference proteome</keyword>
<dbReference type="InterPro" id="IPR013320">
    <property type="entry name" value="ConA-like_dom_sf"/>
</dbReference>
<proteinExistence type="predicted"/>
<dbReference type="RefSeq" id="WP_104483168.1">
    <property type="nucleotide sequence ID" value="NZ_CP154825.1"/>
</dbReference>
<dbReference type="EMBL" id="PTIX01000034">
    <property type="protein sequence ID" value="PPK62573.1"/>
    <property type="molecule type" value="Genomic_DNA"/>
</dbReference>
<dbReference type="Gene3D" id="2.60.120.200">
    <property type="match status" value="1"/>
</dbReference>